<dbReference type="AlphaFoldDB" id="A0A251TS20"/>
<dbReference type="InParanoid" id="A0A251TS20"/>
<dbReference type="PANTHER" id="PTHR47149:SF1">
    <property type="entry name" value="F-BOX PROTEIN RMF"/>
    <property type="match status" value="1"/>
</dbReference>
<proteinExistence type="predicted"/>
<organism evidence="1 2">
    <name type="scientific">Helianthus annuus</name>
    <name type="common">Common sunflower</name>
    <dbReference type="NCBI Taxonomy" id="4232"/>
    <lineage>
        <taxon>Eukaryota</taxon>
        <taxon>Viridiplantae</taxon>
        <taxon>Streptophyta</taxon>
        <taxon>Embryophyta</taxon>
        <taxon>Tracheophyta</taxon>
        <taxon>Spermatophyta</taxon>
        <taxon>Magnoliopsida</taxon>
        <taxon>eudicotyledons</taxon>
        <taxon>Gunneridae</taxon>
        <taxon>Pentapetalae</taxon>
        <taxon>asterids</taxon>
        <taxon>campanulids</taxon>
        <taxon>Asterales</taxon>
        <taxon>Asteraceae</taxon>
        <taxon>Asteroideae</taxon>
        <taxon>Heliantheae alliance</taxon>
        <taxon>Heliantheae</taxon>
        <taxon>Helianthus</taxon>
    </lineage>
</organism>
<name>A0A251TS20_HELAN</name>
<evidence type="ECO:0000313" key="2">
    <source>
        <dbReference type="Proteomes" id="UP000215914"/>
    </source>
</evidence>
<accession>A0A251TS20</accession>
<dbReference type="GO" id="GO:0005634">
    <property type="term" value="C:nucleus"/>
    <property type="evidence" value="ECO:0000318"/>
    <property type="project" value="GO_Central"/>
</dbReference>
<dbReference type="GO" id="GO:0061458">
    <property type="term" value="P:reproductive system development"/>
    <property type="evidence" value="ECO:0000318"/>
    <property type="project" value="GO_Central"/>
</dbReference>
<dbReference type="OMA" id="DAMHINT"/>
<reference evidence="2" key="1">
    <citation type="journal article" date="2017" name="Nature">
        <title>The sunflower genome provides insights into oil metabolism, flowering and Asterid evolution.</title>
        <authorList>
            <person name="Badouin H."/>
            <person name="Gouzy J."/>
            <person name="Grassa C.J."/>
            <person name="Murat F."/>
            <person name="Staton S.E."/>
            <person name="Cottret L."/>
            <person name="Lelandais-Briere C."/>
            <person name="Owens G.L."/>
            <person name="Carrere S."/>
            <person name="Mayjonade B."/>
            <person name="Legrand L."/>
            <person name="Gill N."/>
            <person name="Kane N.C."/>
            <person name="Bowers J.E."/>
            <person name="Hubner S."/>
            <person name="Bellec A."/>
            <person name="Berard A."/>
            <person name="Berges H."/>
            <person name="Blanchet N."/>
            <person name="Boniface M.C."/>
            <person name="Brunel D."/>
            <person name="Catrice O."/>
            <person name="Chaidir N."/>
            <person name="Claudel C."/>
            <person name="Donnadieu C."/>
            <person name="Faraut T."/>
            <person name="Fievet G."/>
            <person name="Helmstetter N."/>
            <person name="King M."/>
            <person name="Knapp S.J."/>
            <person name="Lai Z."/>
            <person name="Le Paslier M.C."/>
            <person name="Lippi Y."/>
            <person name="Lorenzon L."/>
            <person name="Mandel J.R."/>
            <person name="Marage G."/>
            <person name="Marchand G."/>
            <person name="Marquand E."/>
            <person name="Bret-Mestries E."/>
            <person name="Morien E."/>
            <person name="Nambeesan S."/>
            <person name="Nguyen T."/>
            <person name="Pegot-Espagnet P."/>
            <person name="Pouilly N."/>
            <person name="Raftis F."/>
            <person name="Sallet E."/>
            <person name="Schiex T."/>
            <person name="Thomas J."/>
            <person name="Vandecasteele C."/>
            <person name="Vares D."/>
            <person name="Vear F."/>
            <person name="Vautrin S."/>
            <person name="Crespi M."/>
            <person name="Mangin B."/>
            <person name="Burke J.M."/>
            <person name="Salse J."/>
            <person name="Munos S."/>
            <person name="Vincourt P."/>
            <person name="Rieseberg L.H."/>
            <person name="Langlade N.B."/>
        </authorList>
    </citation>
    <scope>NUCLEOTIDE SEQUENCE [LARGE SCALE GENOMIC DNA]</scope>
    <source>
        <strain evidence="2">cv. SF193</strain>
    </source>
</reference>
<evidence type="ECO:0000313" key="1">
    <source>
        <dbReference type="EMBL" id="OTG13920.1"/>
    </source>
</evidence>
<dbReference type="EMBL" id="CM007898">
    <property type="protein sequence ID" value="OTG13920.1"/>
    <property type="molecule type" value="Genomic_DNA"/>
</dbReference>
<dbReference type="Proteomes" id="UP000215914">
    <property type="component" value="Chromosome 9"/>
</dbReference>
<dbReference type="STRING" id="4232.A0A251TS20"/>
<sequence length="180" mass="20056">MLYWMRIGAFSFDSPDAFLMENLICPPKLPTEDTVQKMLDSGGSCILHNIKTGIWIADLQLVRCPVCDLNACDGTTQVLDAKHLKLFLNDGFVNGSWEYELVGSHDIKRHVNSASGGILDIKRFNSPYTAGHKARNPGRQVDTPEVIPAEKVCFEGMNEVLPDGDQVHVKNRTHKSKLPH</sequence>
<gene>
    <name evidence="1" type="ORF">HannXRQ_Chr09g0243571</name>
</gene>
<protein>
    <submittedName>
        <fullName evidence="1">Uncharacterized protein</fullName>
    </submittedName>
</protein>
<dbReference type="PANTHER" id="PTHR47149">
    <property type="entry name" value="F-BOX PROTEIN RMF"/>
    <property type="match status" value="1"/>
</dbReference>
<keyword evidence="2" id="KW-1185">Reference proteome</keyword>